<gene>
    <name evidence="1" type="ORF">XELAEV_18021438mg</name>
</gene>
<accession>A0A974HRK3</accession>
<evidence type="ECO:0000313" key="2">
    <source>
        <dbReference type="Proteomes" id="UP000694892"/>
    </source>
</evidence>
<evidence type="ECO:0000313" key="1">
    <source>
        <dbReference type="EMBL" id="OCT87740.1"/>
    </source>
</evidence>
<dbReference type="EMBL" id="CM004471">
    <property type="protein sequence ID" value="OCT87740.1"/>
    <property type="molecule type" value="Genomic_DNA"/>
</dbReference>
<organism evidence="1 2">
    <name type="scientific">Xenopus laevis</name>
    <name type="common">African clawed frog</name>
    <dbReference type="NCBI Taxonomy" id="8355"/>
    <lineage>
        <taxon>Eukaryota</taxon>
        <taxon>Metazoa</taxon>
        <taxon>Chordata</taxon>
        <taxon>Craniata</taxon>
        <taxon>Vertebrata</taxon>
        <taxon>Euteleostomi</taxon>
        <taxon>Amphibia</taxon>
        <taxon>Batrachia</taxon>
        <taxon>Anura</taxon>
        <taxon>Pipoidea</taxon>
        <taxon>Pipidae</taxon>
        <taxon>Xenopodinae</taxon>
        <taxon>Xenopus</taxon>
        <taxon>Xenopus</taxon>
    </lineage>
</organism>
<proteinExistence type="predicted"/>
<sequence length="91" mass="10623">MYWWKSCCIYTVRGMFQLNKVCKWLLCANDVYTHDGLPSLRGEEVLTKVPDGFTDSLHTIYLKCKCKIKQVTMYYLNRFLLPEECSAAMAP</sequence>
<name>A0A974HRK3_XENLA</name>
<protein>
    <submittedName>
        <fullName evidence="1">Uncharacterized protein</fullName>
    </submittedName>
</protein>
<dbReference type="Proteomes" id="UP000694892">
    <property type="component" value="Chromosome 3S"/>
</dbReference>
<reference evidence="2" key="1">
    <citation type="journal article" date="2016" name="Nature">
        <title>Genome evolution in the allotetraploid frog Xenopus laevis.</title>
        <authorList>
            <person name="Session A.M."/>
            <person name="Uno Y."/>
            <person name="Kwon T."/>
            <person name="Chapman J.A."/>
            <person name="Toyoda A."/>
            <person name="Takahashi S."/>
            <person name="Fukui A."/>
            <person name="Hikosaka A."/>
            <person name="Suzuki A."/>
            <person name="Kondo M."/>
            <person name="van Heeringen S.J."/>
            <person name="Quigley I."/>
            <person name="Heinz S."/>
            <person name="Ogino H."/>
            <person name="Ochi H."/>
            <person name="Hellsten U."/>
            <person name="Lyons J.B."/>
            <person name="Simakov O."/>
            <person name="Putnam N."/>
            <person name="Stites J."/>
            <person name="Kuroki Y."/>
            <person name="Tanaka T."/>
            <person name="Michiue T."/>
            <person name="Watanabe M."/>
            <person name="Bogdanovic O."/>
            <person name="Lister R."/>
            <person name="Georgiou G."/>
            <person name="Paranjpe S.S."/>
            <person name="van Kruijsbergen I."/>
            <person name="Shu S."/>
            <person name="Carlson J."/>
            <person name="Kinoshita T."/>
            <person name="Ohta Y."/>
            <person name="Mawaribuchi S."/>
            <person name="Jenkins J."/>
            <person name="Grimwood J."/>
            <person name="Schmutz J."/>
            <person name="Mitros T."/>
            <person name="Mozaffari S.V."/>
            <person name="Suzuki Y."/>
            <person name="Haramoto Y."/>
            <person name="Yamamoto T.S."/>
            <person name="Takagi C."/>
            <person name="Heald R."/>
            <person name="Miller K."/>
            <person name="Haudenschild C."/>
            <person name="Kitzman J."/>
            <person name="Nakayama T."/>
            <person name="Izutsu Y."/>
            <person name="Robert J."/>
            <person name="Fortriede J."/>
            <person name="Burns K."/>
            <person name="Lotay V."/>
            <person name="Karimi K."/>
            <person name="Yasuoka Y."/>
            <person name="Dichmann D.S."/>
            <person name="Flajnik M.F."/>
            <person name="Houston D.W."/>
            <person name="Shendure J."/>
            <person name="DuPasquier L."/>
            <person name="Vize P.D."/>
            <person name="Zorn A.M."/>
            <person name="Ito M."/>
            <person name="Marcotte E.M."/>
            <person name="Wallingford J.B."/>
            <person name="Ito Y."/>
            <person name="Asashima M."/>
            <person name="Ueno N."/>
            <person name="Matsuda Y."/>
            <person name="Veenstra G.J."/>
            <person name="Fujiyama A."/>
            <person name="Harland R.M."/>
            <person name="Taira M."/>
            <person name="Rokhsar D.S."/>
        </authorList>
    </citation>
    <scope>NUCLEOTIDE SEQUENCE [LARGE SCALE GENOMIC DNA]</scope>
    <source>
        <strain evidence="2">J</strain>
    </source>
</reference>
<dbReference type="AlphaFoldDB" id="A0A974HRK3"/>